<reference evidence="2 3" key="1">
    <citation type="journal article" date="2020" name="BMC Genomics">
        <title>Intraspecific diversification of the crop wild relative Brassica cretica Lam. using demographic model selection.</title>
        <authorList>
            <person name="Kioukis A."/>
            <person name="Michalopoulou V.A."/>
            <person name="Briers L."/>
            <person name="Pirintsos S."/>
            <person name="Studholme D.J."/>
            <person name="Pavlidis P."/>
            <person name="Sarris P.F."/>
        </authorList>
    </citation>
    <scope>NUCLEOTIDE SEQUENCE [LARGE SCALE GENOMIC DNA]</scope>
    <source>
        <strain evidence="3">cv. PFS-1207/04</strain>
    </source>
</reference>
<accession>A0ABQ7BJ81</accession>
<organism evidence="2 3">
    <name type="scientific">Brassica cretica</name>
    <name type="common">Mustard</name>
    <dbReference type="NCBI Taxonomy" id="69181"/>
    <lineage>
        <taxon>Eukaryota</taxon>
        <taxon>Viridiplantae</taxon>
        <taxon>Streptophyta</taxon>
        <taxon>Embryophyta</taxon>
        <taxon>Tracheophyta</taxon>
        <taxon>Spermatophyta</taxon>
        <taxon>Magnoliopsida</taxon>
        <taxon>eudicotyledons</taxon>
        <taxon>Gunneridae</taxon>
        <taxon>Pentapetalae</taxon>
        <taxon>rosids</taxon>
        <taxon>malvids</taxon>
        <taxon>Brassicales</taxon>
        <taxon>Brassicaceae</taxon>
        <taxon>Brassiceae</taxon>
        <taxon>Brassica</taxon>
    </lineage>
</organism>
<proteinExistence type="predicted"/>
<sequence>MAQSNRIRTARPMGNKFCNELCDHCVIWNRIAMVGFLQMTNKERRTKRRFDRPSSSSASPPPPEMDRDPRSRESEGEPLGTFEHYADPHAAVKDIKCTHREIKDAWDDYDSLFNNEWLKFTIAPTRFIEWATIRRLGLETDLEKMIRKLGLGTMATRPYDLYPDVGVKNGHEKVNIQISVKINMNVFTKSILRKEYF</sequence>
<feature type="region of interest" description="Disordered" evidence="1">
    <location>
        <begin position="44"/>
        <end position="83"/>
    </location>
</feature>
<evidence type="ECO:0000256" key="1">
    <source>
        <dbReference type="SAM" id="MobiDB-lite"/>
    </source>
</evidence>
<dbReference type="Proteomes" id="UP000266723">
    <property type="component" value="Unassembled WGS sequence"/>
</dbReference>
<feature type="compositionally biased region" description="Basic and acidic residues" evidence="1">
    <location>
        <begin position="64"/>
        <end position="75"/>
    </location>
</feature>
<comment type="caution">
    <text evidence="2">The sequence shown here is derived from an EMBL/GenBank/DDBJ whole genome shotgun (WGS) entry which is preliminary data.</text>
</comment>
<keyword evidence="3" id="KW-1185">Reference proteome</keyword>
<dbReference type="EMBL" id="QGKV02001507">
    <property type="protein sequence ID" value="KAF3532603.1"/>
    <property type="molecule type" value="Genomic_DNA"/>
</dbReference>
<evidence type="ECO:0000313" key="2">
    <source>
        <dbReference type="EMBL" id="KAF3532603.1"/>
    </source>
</evidence>
<protein>
    <submittedName>
        <fullName evidence="2">Uncharacterized protein</fullName>
    </submittedName>
</protein>
<gene>
    <name evidence="2" type="ORF">DY000_02039825</name>
</gene>
<evidence type="ECO:0000313" key="3">
    <source>
        <dbReference type="Proteomes" id="UP000266723"/>
    </source>
</evidence>
<name>A0ABQ7BJ81_BRACR</name>